<sequence length="104" mass="12469">MINPNIPGLRKKNVPFSRKPSSHRWFRPFHSFERNGVMNWGLTANWARIVYPLAFMFLCAYTMQPVMHGNIYINHFNNFQWETVYAKFNWNRTPIMTQCITRVA</sequence>
<accession>A0A7S3J2B5</accession>
<protein>
    <submittedName>
        <fullName evidence="1">Uncharacterized protein</fullName>
    </submittedName>
</protein>
<dbReference type="EMBL" id="HBII01006024">
    <property type="protein sequence ID" value="CAE0343791.1"/>
    <property type="molecule type" value="Transcribed_RNA"/>
</dbReference>
<dbReference type="AlphaFoldDB" id="A0A7S3J2B5"/>
<evidence type="ECO:0000313" key="1">
    <source>
        <dbReference type="EMBL" id="CAE0343791.1"/>
    </source>
</evidence>
<name>A0A7S3J2B5_9SPIT</name>
<proteinExistence type="predicted"/>
<organism evidence="1">
    <name type="scientific">Euplotes harpa</name>
    <dbReference type="NCBI Taxonomy" id="151035"/>
    <lineage>
        <taxon>Eukaryota</taxon>
        <taxon>Sar</taxon>
        <taxon>Alveolata</taxon>
        <taxon>Ciliophora</taxon>
        <taxon>Intramacronucleata</taxon>
        <taxon>Spirotrichea</taxon>
        <taxon>Hypotrichia</taxon>
        <taxon>Euplotida</taxon>
        <taxon>Euplotidae</taxon>
        <taxon>Euplotes</taxon>
    </lineage>
</organism>
<gene>
    <name evidence="1" type="ORF">EHAR0213_LOCUS2698</name>
</gene>
<reference evidence="1" key="1">
    <citation type="submission" date="2021-01" db="EMBL/GenBank/DDBJ databases">
        <authorList>
            <person name="Corre E."/>
            <person name="Pelletier E."/>
            <person name="Niang G."/>
            <person name="Scheremetjew M."/>
            <person name="Finn R."/>
            <person name="Kale V."/>
            <person name="Holt S."/>
            <person name="Cochrane G."/>
            <person name="Meng A."/>
            <person name="Brown T."/>
            <person name="Cohen L."/>
        </authorList>
    </citation>
    <scope>NUCLEOTIDE SEQUENCE</scope>
    <source>
        <strain evidence="1">FSP1.4</strain>
    </source>
</reference>